<dbReference type="PANTHER" id="PTHR30265">
    <property type="entry name" value="RHO-INTERACTING TRANSCRIPTION TERMINATION FACTOR NUSG"/>
    <property type="match status" value="1"/>
</dbReference>
<comment type="caution">
    <text evidence="7">The sequence shown here is derived from an EMBL/GenBank/DDBJ whole genome shotgun (WGS) entry which is preliminary data.</text>
</comment>
<dbReference type="NCBIfam" id="TIGR00922">
    <property type="entry name" value="nusG"/>
    <property type="match status" value="1"/>
</dbReference>
<keyword evidence="1" id="KW-0806">Transcription termination</keyword>
<feature type="domain" description="KOW" evidence="6">
    <location>
        <begin position="129"/>
        <end position="156"/>
    </location>
</feature>
<evidence type="ECO:0000256" key="1">
    <source>
        <dbReference type="ARBA" id="ARBA00022472"/>
    </source>
</evidence>
<dbReference type="GO" id="GO:0005829">
    <property type="term" value="C:cytosol"/>
    <property type="evidence" value="ECO:0007669"/>
    <property type="project" value="TreeGrafter"/>
</dbReference>
<dbReference type="CDD" id="cd09891">
    <property type="entry name" value="NGN_Bact_1"/>
    <property type="match status" value="1"/>
</dbReference>
<dbReference type="Pfam" id="PF02357">
    <property type="entry name" value="NusG"/>
    <property type="match status" value="1"/>
</dbReference>
<feature type="domain" description="NusG-like N-terminal" evidence="5">
    <location>
        <begin position="9"/>
        <end position="117"/>
    </location>
</feature>
<dbReference type="InterPro" id="IPR047050">
    <property type="entry name" value="NGN"/>
</dbReference>
<evidence type="ECO:0000256" key="2">
    <source>
        <dbReference type="ARBA" id="ARBA00022814"/>
    </source>
</evidence>
<reference evidence="7" key="1">
    <citation type="journal article" date="2015" name="Nature">
        <title>Complex archaea that bridge the gap between prokaryotes and eukaryotes.</title>
        <authorList>
            <person name="Spang A."/>
            <person name="Saw J.H."/>
            <person name="Jorgensen S.L."/>
            <person name="Zaremba-Niedzwiedzka K."/>
            <person name="Martijn J."/>
            <person name="Lind A.E."/>
            <person name="van Eijk R."/>
            <person name="Schleper C."/>
            <person name="Guy L."/>
            <person name="Ettema T.J."/>
        </authorList>
    </citation>
    <scope>NUCLEOTIDE SEQUENCE</scope>
</reference>
<dbReference type="SUPFAM" id="SSF50104">
    <property type="entry name" value="Translation proteins SH3-like domain"/>
    <property type="match status" value="1"/>
</dbReference>
<dbReference type="InterPro" id="IPR005824">
    <property type="entry name" value="KOW"/>
</dbReference>
<dbReference type="Pfam" id="PF00467">
    <property type="entry name" value="KOW"/>
    <property type="match status" value="1"/>
</dbReference>
<dbReference type="GO" id="GO:0032784">
    <property type="term" value="P:regulation of DNA-templated transcription elongation"/>
    <property type="evidence" value="ECO:0007669"/>
    <property type="project" value="InterPro"/>
</dbReference>
<dbReference type="Gene3D" id="2.30.30.30">
    <property type="match status" value="1"/>
</dbReference>
<evidence type="ECO:0000256" key="3">
    <source>
        <dbReference type="ARBA" id="ARBA00023015"/>
    </source>
</evidence>
<dbReference type="InterPro" id="IPR008991">
    <property type="entry name" value="Translation_prot_SH3-like_sf"/>
</dbReference>
<dbReference type="FunFam" id="2.30.30.30:FF:000002">
    <property type="entry name" value="Transcription termination/antitermination factor NusG"/>
    <property type="match status" value="1"/>
</dbReference>
<dbReference type="GO" id="GO:0006353">
    <property type="term" value="P:DNA-templated transcription termination"/>
    <property type="evidence" value="ECO:0007669"/>
    <property type="project" value="UniProtKB-KW"/>
</dbReference>
<dbReference type="SMART" id="SM00739">
    <property type="entry name" value="KOW"/>
    <property type="match status" value="1"/>
</dbReference>
<dbReference type="SUPFAM" id="SSF82679">
    <property type="entry name" value="N-utilization substance G protein NusG, N-terminal domain"/>
    <property type="match status" value="1"/>
</dbReference>
<organism evidence="7">
    <name type="scientific">marine sediment metagenome</name>
    <dbReference type="NCBI Taxonomy" id="412755"/>
    <lineage>
        <taxon>unclassified sequences</taxon>
        <taxon>metagenomes</taxon>
        <taxon>ecological metagenomes</taxon>
    </lineage>
</organism>
<gene>
    <name evidence="7" type="ORF">LCGC14_0798860</name>
</gene>
<evidence type="ECO:0000259" key="5">
    <source>
        <dbReference type="SMART" id="SM00738"/>
    </source>
</evidence>
<evidence type="ECO:0000259" key="6">
    <source>
        <dbReference type="SMART" id="SM00739"/>
    </source>
</evidence>
<dbReference type="InterPro" id="IPR015869">
    <property type="entry name" value="Transcrpt_antiterm_NusG_bac_CS"/>
</dbReference>
<dbReference type="CDD" id="cd06091">
    <property type="entry name" value="KOW_NusG"/>
    <property type="match status" value="1"/>
</dbReference>
<dbReference type="SMART" id="SM00738">
    <property type="entry name" value="NGN"/>
    <property type="match status" value="1"/>
</dbReference>
<dbReference type="HAMAP" id="MF_00948">
    <property type="entry name" value="NusG"/>
    <property type="match status" value="1"/>
</dbReference>
<dbReference type="InterPro" id="IPR001062">
    <property type="entry name" value="Transcrpt_antiterm_NusG"/>
</dbReference>
<keyword evidence="2" id="KW-0889">Transcription antitermination</keyword>
<sequence>MARLSEKMSKNWYVVHTYSGFEKYVAESIHQRCIELNIEDQIGQIIIPTEGVVEIKGGKKVVSTKRSYPGYILIEMSMTDENWHIIRETPKVTGFVGAGKSPSPLSKEEVSQIVEHMETTSEKPKPKHSFEKGEAVRIIDGPFFNFNGIVEEVNNERNTLKVLVTIFGRSTPVELEFLQVEKI</sequence>
<keyword evidence="3" id="KW-0805">Transcription regulation</keyword>
<dbReference type="Gene3D" id="3.30.70.940">
    <property type="entry name" value="NusG, N-terminal domain"/>
    <property type="match status" value="1"/>
</dbReference>
<dbReference type="InterPro" id="IPR043425">
    <property type="entry name" value="NusG-like"/>
</dbReference>
<dbReference type="PRINTS" id="PR00338">
    <property type="entry name" value="NUSGTNSCPFCT"/>
</dbReference>
<dbReference type="GO" id="GO:0006354">
    <property type="term" value="P:DNA-templated transcription elongation"/>
    <property type="evidence" value="ECO:0007669"/>
    <property type="project" value="InterPro"/>
</dbReference>
<evidence type="ECO:0008006" key="8">
    <source>
        <dbReference type="Google" id="ProtNLM"/>
    </source>
</evidence>
<evidence type="ECO:0000313" key="7">
    <source>
        <dbReference type="EMBL" id="KKN33918.1"/>
    </source>
</evidence>
<dbReference type="EMBL" id="LAZR01002140">
    <property type="protein sequence ID" value="KKN33918.1"/>
    <property type="molecule type" value="Genomic_DNA"/>
</dbReference>
<protein>
    <recommendedName>
        <fullName evidence="8">NusG-like N-terminal domain-containing protein</fullName>
    </recommendedName>
</protein>
<dbReference type="PANTHER" id="PTHR30265:SF2">
    <property type="entry name" value="TRANSCRIPTION TERMINATION_ANTITERMINATION PROTEIN NUSG"/>
    <property type="match status" value="1"/>
</dbReference>
<dbReference type="InterPro" id="IPR014722">
    <property type="entry name" value="Rib_uL2_dom2"/>
</dbReference>
<dbReference type="GO" id="GO:0031564">
    <property type="term" value="P:transcription antitermination"/>
    <property type="evidence" value="ECO:0007669"/>
    <property type="project" value="UniProtKB-KW"/>
</dbReference>
<keyword evidence="4" id="KW-0804">Transcription</keyword>
<dbReference type="InterPro" id="IPR006645">
    <property type="entry name" value="NGN-like_dom"/>
</dbReference>
<dbReference type="InterPro" id="IPR036735">
    <property type="entry name" value="NGN_dom_sf"/>
</dbReference>
<accession>A0A0F9SXD4</accession>
<evidence type="ECO:0000256" key="4">
    <source>
        <dbReference type="ARBA" id="ARBA00023163"/>
    </source>
</evidence>
<dbReference type="AlphaFoldDB" id="A0A0F9SXD4"/>
<proteinExistence type="inferred from homology"/>
<name>A0A0F9SXD4_9ZZZZ</name>
<dbReference type="PROSITE" id="PS01014">
    <property type="entry name" value="NUSG"/>
    <property type="match status" value="1"/>
</dbReference>